<gene>
    <name evidence="2" type="ORF">BDW47DRAFT_44769</name>
</gene>
<evidence type="ECO:0000256" key="1">
    <source>
        <dbReference type="SAM" id="Phobius"/>
    </source>
</evidence>
<dbReference type="AlphaFoldDB" id="A0A2I2F8Q8"/>
<evidence type="ECO:0000313" key="3">
    <source>
        <dbReference type="Proteomes" id="UP000234585"/>
    </source>
</evidence>
<protein>
    <submittedName>
        <fullName evidence="2">Uncharacterized protein</fullName>
    </submittedName>
</protein>
<feature type="transmembrane region" description="Helical" evidence="1">
    <location>
        <begin position="16"/>
        <end position="39"/>
    </location>
</feature>
<reference evidence="2 3" key="1">
    <citation type="submission" date="2017-12" db="EMBL/GenBank/DDBJ databases">
        <authorList>
            <consortium name="DOE Joint Genome Institute"/>
            <person name="Haridas S."/>
            <person name="Kjaerbolling I."/>
            <person name="Vesth T.C."/>
            <person name="Frisvad J.C."/>
            <person name="Nybo J.L."/>
            <person name="Theobald S."/>
            <person name="Kuo A."/>
            <person name="Bowyer P."/>
            <person name="Matsuda Y."/>
            <person name="Mondo S."/>
            <person name="Lyhne E.K."/>
            <person name="Kogle M.E."/>
            <person name="Clum A."/>
            <person name="Lipzen A."/>
            <person name="Salamov A."/>
            <person name="Ngan C.Y."/>
            <person name="Daum C."/>
            <person name="Chiniquy J."/>
            <person name="Barry K."/>
            <person name="LaButti K."/>
            <person name="Simmons B.A."/>
            <person name="Magnuson J.K."/>
            <person name="Mortensen U.H."/>
            <person name="Larsen T.O."/>
            <person name="Grigoriev I.V."/>
            <person name="Baker S.E."/>
            <person name="Andersen M.R."/>
            <person name="Nordberg H.P."/>
            <person name="Cantor M.N."/>
            <person name="Hua S.X."/>
        </authorList>
    </citation>
    <scope>NUCLEOTIDE SEQUENCE [LARGE SCALE GENOMIC DNA]</scope>
    <source>
        <strain evidence="2 3">CBS 102.13</strain>
    </source>
</reference>
<dbReference type="OrthoDB" id="5876363at2759"/>
<name>A0A2I2F8Q8_ASPCN</name>
<dbReference type="GeneID" id="36526217"/>
<dbReference type="RefSeq" id="XP_024671022.1">
    <property type="nucleotide sequence ID" value="XM_024819057.1"/>
</dbReference>
<sequence>MGFQRSSSMFLHWNPGHLLLCSFSFLLPSFLTFIVRVLLPLAAPLGEARPLSLPYPFF</sequence>
<dbReference type="EMBL" id="KZ559146">
    <property type="protein sequence ID" value="PLB37010.1"/>
    <property type="molecule type" value="Genomic_DNA"/>
</dbReference>
<accession>A0A2I2F8Q8</accession>
<keyword evidence="1" id="KW-1133">Transmembrane helix</keyword>
<keyword evidence="1" id="KW-0812">Transmembrane</keyword>
<dbReference type="Proteomes" id="UP000234585">
    <property type="component" value="Unassembled WGS sequence"/>
</dbReference>
<evidence type="ECO:0000313" key="2">
    <source>
        <dbReference type="EMBL" id="PLB37010.1"/>
    </source>
</evidence>
<keyword evidence="1" id="KW-0472">Membrane</keyword>
<keyword evidence="3" id="KW-1185">Reference proteome</keyword>
<proteinExistence type="predicted"/>
<organism evidence="2 3">
    <name type="scientific">Aspergillus candidus</name>
    <dbReference type="NCBI Taxonomy" id="41067"/>
    <lineage>
        <taxon>Eukaryota</taxon>
        <taxon>Fungi</taxon>
        <taxon>Dikarya</taxon>
        <taxon>Ascomycota</taxon>
        <taxon>Pezizomycotina</taxon>
        <taxon>Eurotiomycetes</taxon>
        <taxon>Eurotiomycetidae</taxon>
        <taxon>Eurotiales</taxon>
        <taxon>Aspergillaceae</taxon>
        <taxon>Aspergillus</taxon>
        <taxon>Aspergillus subgen. Circumdati</taxon>
    </lineage>
</organism>